<evidence type="ECO:0000256" key="1">
    <source>
        <dbReference type="SAM" id="MobiDB-lite"/>
    </source>
</evidence>
<keyword evidence="2" id="KW-0472">Membrane</keyword>
<keyword evidence="2" id="KW-1133">Transmembrane helix</keyword>
<sequence length="227" mass="25146">MGGNNSKNTSTSSAPTSAPPPPSGPYDNINAATLTYDPGDCNTECSQKIKAFCNVYENYKISDGCKQFCDANQGYCDIAIKEHCLKPENEDSLKCKCINSKLLEHESNPFCQDQTCIDMGYATEDMIQNYLEMGCQILPCALAVQLKNDIELTPTTEMLCKDELDEAEIDINKESGEEIYQKLIKDDTPPEKEKSYGLIIGLVIGGIVLTIIIVLIVLYFVLWKKSV</sequence>
<keyword evidence="2" id="KW-0812">Transmembrane</keyword>
<evidence type="ECO:0000256" key="2">
    <source>
        <dbReference type="SAM" id="Phobius"/>
    </source>
</evidence>
<proteinExistence type="predicted"/>
<name>A0A6C0JE42_9ZZZZ</name>
<reference evidence="3" key="1">
    <citation type="journal article" date="2020" name="Nature">
        <title>Giant virus diversity and host interactions through global metagenomics.</title>
        <authorList>
            <person name="Schulz F."/>
            <person name="Roux S."/>
            <person name="Paez-Espino D."/>
            <person name="Jungbluth S."/>
            <person name="Walsh D.A."/>
            <person name="Denef V.J."/>
            <person name="McMahon K.D."/>
            <person name="Konstantinidis K.T."/>
            <person name="Eloe-Fadrosh E.A."/>
            <person name="Kyrpides N.C."/>
            <person name="Woyke T."/>
        </authorList>
    </citation>
    <scope>NUCLEOTIDE SEQUENCE</scope>
    <source>
        <strain evidence="3">GVMAG-M-3300025880-56</strain>
    </source>
</reference>
<feature type="compositionally biased region" description="Low complexity" evidence="1">
    <location>
        <begin position="1"/>
        <end position="16"/>
    </location>
</feature>
<dbReference type="EMBL" id="MN740350">
    <property type="protein sequence ID" value="QHU01904.1"/>
    <property type="molecule type" value="Genomic_DNA"/>
</dbReference>
<feature type="region of interest" description="Disordered" evidence="1">
    <location>
        <begin position="1"/>
        <end position="29"/>
    </location>
</feature>
<dbReference type="AlphaFoldDB" id="A0A6C0JE42"/>
<accession>A0A6C0JE42</accession>
<protein>
    <submittedName>
        <fullName evidence="3">Uncharacterized protein</fullName>
    </submittedName>
</protein>
<organism evidence="3">
    <name type="scientific">viral metagenome</name>
    <dbReference type="NCBI Taxonomy" id="1070528"/>
    <lineage>
        <taxon>unclassified sequences</taxon>
        <taxon>metagenomes</taxon>
        <taxon>organismal metagenomes</taxon>
    </lineage>
</organism>
<evidence type="ECO:0000313" key="3">
    <source>
        <dbReference type="EMBL" id="QHU01904.1"/>
    </source>
</evidence>
<feature type="transmembrane region" description="Helical" evidence="2">
    <location>
        <begin position="196"/>
        <end position="222"/>
    </location>
</feature>